<keyword evidence="7" id="KW-0449">Lipoprotein</keyword>
<gene>
    <name evidence="10" type="primary">LOC113834953</name>
</gene>
<reference evidence="10" key="3">
    <citation type="submission" date="2025-08" db="UniProtKB">
        <authorList>
            <consortium name="RefSeq"/>
        </authorList>
    </citation>
    <scope>IDENTIFICATION</scope>
    <source>
        <strain evidence="10">17A/GY</strain>
        <tissue evidence="10">Liver</tissue>
    </source>
</reference>
<keyword evidence="6" id="KW-0564">Palmitate</keyword>
<sequence>MPKEHQQVVFPGGTHISTSATTTTINMPGEISQPDHVVWSMFNMLFMNFCCLGFIAYAYSVKGQEDGG</sequence>
<dbReference type="InterPro" id="IPR007593">
    <property type="entry name" value="CD225/Dispanin_fam"/>
</dbReference>
<proteinExistence type="inferred from homology"/>
<protein>
    <submittedName>
        <fullName evidence="10">Interferon-induced transmembrane protein 1-like</fullName>
    </submittedName>
</protein>
<evidence type="ECO:0000256" key="3">
    <source>
        <dbReference type="ARBA" id="ARBA00022692"/>
    </source>
</evidence>
<feature type="transmembrane region" description="Helical" evidence="8">
    <location>
        <begin position="37"/>
        <end position="59"/>
    </location>
</feature>
<comment type="subcellular location">
    <subcellularLocation>
        <location evidence="1">Membrane</location>
    </subcellularLocation>
</comment>
<evidence type="ECO:0000256" key="8">
    <source>
        <dbReference type="SAM" id="Phobius"/>
    </source>
</evidence>
<accession>A0A9J7GSN8</accession>
<dbReference type="GO" id="GO:0045071">
    <property type="term" value="P:negative regulation of viral genome replication"/>
    <property type="evidence" value="ECO:0007669"/>
    <property type="project" value="TreeGrafter"/>
</dbReference>
<organism evidence="9 10">
    <name type="scientific">Cricetulus griseus</name>
    <name type="common">Chinese hamster</name>
    <name type="synonym">Cricetulus barabensis griseus</name>
    <dbReference type="NCBI Taxonomy" id="10029"/>
    <lineage>
        <taxon>Eukaryota</taxon>
        <taxon>Metazoa</taxon>
        <taxon>Chordata</taxon>
        <taxon>Craniata</taxon>
        <taxon>Vertebrata</taxon>
        <taxon>Euteleostomi</taxon>
        <taxon>Mammalia</taxon>
        <taxon>Eutheria</taxon>
        <taxon>Euarchontoglires</taxon>
        <taxon>Glires</taxon>
        <taxon>Rodentia</taxon>
        <taxon>Myomorpha</taxon>
        <taxon>Muroidea</taxon>
        <taxon>Cricetidae</taxon>
        <taxon>Cricetinae</taxon>
        <taxon>Cricetulus</taxon>
    </lineage>
</organism>
<keyword evidence="5 8" id="KW-0472">Membrane</keyword>
<dbReference type="InterPro" id="IPR051517">
    <property type="entry name" value="IFITM_antiviral_protein"/>
</dbReference>
<reference evidence="9" key="1">
    <citation type="journal article" date="2018" name="Biotechnol. Bioeng.">
        <title>A reference genome of the Chinese hamster based on a hybrid assembly strategy.</title>
        <authorList>
            <person name="Rupp O."/>
            <person name="MacDonald M.L."/>
            <person name="Li S."/>
            <person name="Dhiman H."/>
            <person name="Polson S."/>
            <person name="Griep S."/>
            <person name="Heffner K."/>
            <person name="Hernandez I."/>
            <person name="Brinkrolf K."/>
            <person name="Jadhav V."/>
            <person name="Samoudi M."/>
            <person name="Hao H."/>
            <person name="Kingham B."/>
            <person name="Goesmann A."/>
            <person name="Betenbaugh M.J."/>
            <person name="Lewis N.E."/>
            <person name="Borth N."/>
            <person name="Lee K.H."/>
        </authorList>
    </citation>
    <scope>NUCLEOTIDE SEQUENCE [LARGE SCALE GENOMIC DNA]</scope>
    <source>
        <strain evidence="9">17A/GY</strain>
    </source>
</reference>
<dbReference type="GO" id="GO:0035455">
    <property type="term" value="P:response to interferon-alpha"/>
    <property type="evidence" value="ECO:0007669"/>
    <property type="project" value="TreeGrafter"/>
</dbReference>
<dbReference type="PANTHER" id="PTHR13999">
    <property type="entry name" value="INTERFERON INDUCIBLE TRANSMEMBRANE PROTEIN"/>
    <property type="match status" value="1"/>
</dbReference>
<keyword evidence="9" id="KW-1185">Reference proteome</keyword>
<dbReference type="PANTHER" id="PTHR13999:SF13">
    <property type="entry name" value="INTERFERON INDUCED TRANSMEMBRANE PROTEIN 7-RELATED"/>
    <property type="match status" value="1"/>
</dbReference>
<dbReference type="GO" id="GO:0051607">
    <property type="term" value="P:defense response to virus"/>
    <property type="evidence" value="ECO:0007669"/>
    <property type="project" value="TreeGrafter"/>
</dbReference>
<keyword evidence="4 8" id="KW-1133">Transmembrane helix</keyword>
<dbReference type="GO" id="GO:0005886">
    <property type="term" value="C:plasma membrane"/>
    <property type="evidence" value="ECO:0007669"/>
    <property type="project" value="TreeGrafter"/>
</dbReference>
<evidence type="ECO:0000313" key="9">
    <source>
        <dbReference type="Proteomes" id="UP001108280"/>
    </source>
</evidence>
<dbReference type="GO" id="GO:0046597">
    <property type="term" value="P:host-mediated suppression of symbiont invasion"/>
    <property type="evidence" value="ECO:0007669"/>
    <property type="project" value="TreeGrafter"/>
</dbReference>
<evidence type="ECO:0000256" key="2">
    <source>
        <dbReference type="ARBA" id="ARBA00006843"/>
    </source>
</evidence>
<evidence type="ECO:0000256" key="1">
    <source>
        <dbReference type="ARBA" id="ARBA00004370"/>
    </source>
</evidence>
<dbReference type="GO" id="GO:0060337">
    <property type="term" value="P:type I interferon-mediated signaling pathway"/>
    <property type="evidence" value="ECO:0007669"/>
    <property type="project" value="TreeGrafter"/>
</dbReference>
<comment type="similarity">
    <text evidence="2">Belongs to the CD225/Dispanin family.</text>
</comment>
<evidence type="ECO:0000256" key="7">
    <source>
        <dbReference type="ARBA" id="ARBA00023288"/>
    </source>
</evidence>
<dbReference type="GO" id="GO:0034341">
    <property type="term" value="P:response to type II interferon"/>
    <property type="evidence" value="ECO:0007669"/>
    <property type="project" value="TreeGrafter"/>
</dbReference>
<evidence type="ECO:0000256" key="5">
    <source>
        <dbReference type="ARBA" id="ARBA00023136"/>
    </source>
</evidence>
<dbReference type="GeneID" id="113834953"/>
<evidence type="ECO:0000256" key="6">
    <source>
        <dbReference type="ARBA" id="ARBA00023139"/>
    </source>
</evidence>
<reference evidence="9" key="2">
    <citation type="journal article" date="2020" name="Biotechnol. Bioeng.">
        <title>Chromosome-scale scaffolds for the Chinese hamster reference genome assembly to facilitate the study of the CHO epigenome.</title>
        <authorList>
            <person name="Hilliard W."/>
            <person name="MacDonald M."/>
            <person name="Lee K.H."/>
        </authorList>
    </citation>
    <scope>NUCLEOTIDE SEQUENCE [LARGE SCALE GENOMIC DNA]</scope>
    <source>
        <strain evidence="9">17A/GY</strain>
    </source>
</reference>
<keyword evidence="3 8" id="KW-0812">Transmembrane</keyword>
<dbReference type="AlphaFoldDB" id="A0A9J7GSN8"/>
<dbReference type="RefSeq" id="XP_035298012.1">
    <property type="nucleotide sequence ID" value="XM_035442121.1"/>
</dbReference>
<dbReference type="OrthoDB" id="9906841at2759"/>
<dbReference type="Proteomes" id="UP001108280">
    <property type="component" value="Chromosome 3"/>
</dbReference>
<dbReference type="GO" id="GO:0035456">
    <property type="term" value="P:response to interferon-beta"/>
    <property type="evidence" value="ECO:0007669"/>
    <property type="project" value="TreeGrafter"/>
</dbReference>
<dbReference type="KEGG" id="cge:113834953"/>
<name>A0A9J7GSN8_CRIGR</name>
<evidence type="ECO:0000256" key="4">
    <source>
        <dbReference type="ARBA" id="ARBA00022989"/>
    </source>
</evidence>
<evidence type="ECO:0000313" key="10">
    <source>
        <dbReference type="RefSeq" id="XP_035298012.1"/>
    </source>
</evidence>
<dbReference type="Pfam" id="PF04505">
    <property type="entry name" value="CD225"/>
    <property type="match status" value="1"/>
</dbReference>